<reference evidence="13 14" key="1">
    <citation type="submission" date="2018-07" db="EMBL/GenBank/DDBJ databases">
        <title>Arthrobacter sp. nov., isolated from raw cow's milk with high bacterial count.</title>
        <authorList>
            <person name="Hahne J."/>
            <person name="Isele D."/>
            <person name="Lipski A."/>
        </authorList>
    </citation>
    <scope>NUCLEOTIDE SEQUENCE [LARGE SCALE GENOMIC DNA]</scope>
    <source>
        <strain evidence="13 14">JZ R-183</strain>
    </source>
</reference>
<evidence type="ECO:0000256" key="7">
    <source>
        <dbReference type="ARBA" id="ARBA00047899"/>
    </source>
</evidence>
<feature type="region of interest" description="Disordered" evidence="9">
    <location>
        <begin position="346"/>
        <end position="407"/>
    </location>
</feature>
<feature type="domain" description="PASTA" evidence="12">
    <location>
        <begin position="737"/>
        <end position="804"/>
    </location>
</feature>
<dbReference type="InterPro" id="IPR008271">
    <property type="entry name" value="Ser/Thr_kinase_AS"/>
</dbReference>
<dbReference type="SMART" id="SM00220">
    <property type="entry name" value="S_TKc"/>
    <property type="match status" value="1"/>
</dbReference>
<evidence type="ECO:0000256" key="4">
    <source>
        <dbReference type="ARBA" id="ARBA00022741"/>
    </source>
</evidence>
<dbReference type="Gene3D" id="3.30.10.20">
    <property type="match status" value="4"/>
</dbReference>
<keyword evidence="10" id="KW-0472">Membrane</keyword>
<dbReference type="PROSITE" id="PS50011">
    <property type="entry name" value="PROTEIN_KINASE_DOM"/>
    <property type="match status" value="1"/>
</dbReference>
<keyword evidence="6" id="KW-0067">ATP-binding</keyword>
<keyword evidence="10" id="KW-1133">Transmembrane helix</keyword>
<dbReference type="PANTHER" id="PTHR43289:SF34">
    <property type="entry name" value="SERINE_THREONINE-PROTEIN KINASE YBDM-RELATED"/>
    <property type="match status" value="1"/>
</dbReference>
<evidence type="ECO:0000256" key="5">
    <source>
        <dbReference type="ARBA" id="ARBA00022777"/>
    </source>
</evidence>
<dbReference type="GO" id="GO:0045717">
    <property type="term" value="P:negative regulation of fatty acid biosynthetic process"/>
    <property type="evidence" value="ECO:0007669"/>
    <property type="project" value="UniProtKB-ARBA"/>
</dbReference>
<dbReference type="InterPro" id="IPR011009">
    <property type="entry name" value="Kinase-like_dom_sf"/>
</dbReference>
<dbReference type="Pfam" id="PF03793">
    <property type="entry name" value="PASTA"/>
    <property type="match status" value="4"/>
</dbReference>
<evidence type="ECO:0000256" key="9">
    <source>
        <dbReference type="SAM" id="MobiDB-lite"/>
    </source>
</evidence>
<dbReference type="PROSITE" id="PS00108">
    <property type="entry name" value="PROTEIN_KINASE_ST"/>
    <property type="match status" value="1"/>
</dbReference>
<dbReference type="EC" id="2.7.11.1" evidence="1"/>
<dbReference type="CDD" id="cd14014">
    <property type="entry name" value="STKc_PknB_like"/>
    <property type="match status" value="1"/>
</dbReference>
<dbReference type="PANTHER" id="PTHR43289">
    <property type="entry name" value="MITOGEN-ACTIVATED PROTEIN KINASE KINASE KINASE 20-RELATED"/>
    <property type="match status" value="1"/>
</dbReference>
<protein>
    <recommendedName>
        <fullName evidence="1">non-specific serine/threonine protein kinase</fullName>
        <ecNumber evidence="1">2.7.11.1</ecNumber>
    </recommendedName>
</protein>
<feature type="compositionally biased region" description="Acidic residues" evidence="9">
    <location>
        <begin position="446"/>
        <end position="455"/>
    </location>
</feature>
<evidence type="ECO:0000259" key="12">
    <source>
        <dbReference type="PROSITE" id="PS51178"/>
    </source>
</evidence>
<comment type="catalytic activity">
    <reaction evidence="8">
        <text>L-seryl-[protein] + ATP = O-phospho-L-seryl-[protein] + ADP + H(+)</text>
        <dbReference type="Rhea" id="RHEA:17989"/>
        <dbReference type="Rhea" id="RHEA-COMP:9863"/>
        <dbReference type="Rhea" id="RHEA-COMP:11604"/>
        <dbReference type="ChEBI" id="CHEBI:15378"/>
        <dbReference type="ChEBI" id="CHEBI:29999"/>
        <dbReference type="ChEBI" id="CHEBI:30616"/>
        <dbReference type="ChEBI" id="CHEBI:83421"/>
        <dbReference type="ChEBI" id="CHEBI:456216"/>
        <dbReference type="EC" id="2.7.11.1"/>
    </reaction>
</comment>
<comment type="caution">
    <text evidence="13">The sequence shown here is derived from an EMBL/GenBank/DDBJ whole genome shotgun (WGS) entry which is preliminary data.</text>
</comment>
<feature type="compositionally biased region" description="Polar residues" evidence="9">
    <location>
        <begin position="365"/>
        <end position="377"/>
    </location>
</feature>
<dbReference type="GO" id="GO:0004674">
    <property type="term" value="F:protein serine/threonine kinase activity"/>
    <property type="evidence" value="ECO:0007669"/>
    <property type="project" value="UniProtKB-KW"/>
</dbReference>
<dbReference type="Gene3D" id="3.30.200.20">
    <property type="entry name" value="Phosphorylase Kinase, domain 1"/>
    <property type="match status" value="1"/>
</dbReference>
<evidence type="ECO:0000256" key="8">
    <source>
        <dbReference type="ARBA" id="ARBA00048679"/>
    </source>
</evidence>
<keyword evidence="2" id="KW-0723">Serine/threonine-protein kinase</keyword>
<keyword evidence="5 13" id="KW-0418">Kinase</keyword>
<feature type="compositionally biased region" description="Low complexity" evidence="9">
    <location>
        <begin position="509"/>
        <end position="525"/>
    </location>
</feature>
<keyword evidence="3" id="KW-0808">Transferase</keyword>
<dbReference type="GO" id="GO:0005524">
    <property type="term" value="F:ATP binding"/>
    <property type="evidence" value="ECO:0007669"/>
    <property type="project" value="UniProtKB-KW"/>
</dbReference>
<dbReference type="FunFam" id="1.10.510.10:FF:000021">
    <property type="entry name" value="Serine/threonine protein kinase"/>
    <property type="match status" value="1"/>
</dbReference>
<dbReference type="AlphaFoldDB" id="A0A496PKF5"/>
<keyword evidence="14" id="KW-1185">Reference proteome</keyword>
<dbReference type="Gene3D" id="1.10.510.10">
    <property type="entry name" value="Transferase(Phosphotransferase) domain 1"/>
    <property type="match status" value="1"/>
</dbReference>
<evidence type="ECO:0000256" key="6">
    <source>
        <dbReference type="ARBA" id="ARBA00022840"/>
    </source>
</evidence>
<dbReference type="SUPFAM" id="SSF56112">
    <property type="entry name" value="Protein kinase-like (PK-like)"/>
    <property type="match status" value="1"/>
</dbReference>
<feature type="domain" description="Protein kinase" evidence="11">
    <location>
        <begin position="19"/>
        <end position="278"/>
    </location>
</feature>
<gene>
    <name evidence="13" type="ORF">DWQ67_04080</name>
</gene>
<dbReference type="Pfam" id="PF00069">
    <property type="entry name" value="Pkinase"/>
    <property type="match status" value="1"/>
</dbReference>
<dbReference type="EMBL" id="QQXL01000002">
    <property type="protein sequence ID" value="RKW70992.1"/>
    <property type="molecule type" value="Genomic_DNA"/>
</dbReference>
<name>A0A496PKF5_9MICC</name>
<dbReference type="PROSITE" id="PS51178">
    <property type="entry name" value="PASTA"/>
    <property type="match status" value="4"/>
</dbReference>
<keyword evidence="4" id="KW-0547">Nucleotide-binding</keyword>
<dbReference type="CDD" id="cd06577">
    <property type="entry name" value="PASTA_pknB"/>
    <property type="match status" value="4"/>
</dbReference>
<organism evidence="13 14">
    <name type="scientific">Galactobacter caseinivorans</name>
    <dbReference type="NCBI Taxonomy" id="2676123"/>
    <lineage>
        <taxon>Bacteria</taxon>
        <taxon>Bacillati</taxon>
        <taxon>Actinomycetota</taxon>
        <taxon>Actinomycetes</taxon>
        <taxon>Micrococcales</taxon>
        <taxon>Micrococcaceae</taxon>
        <taxon>Galactobacter</taxon>
    </lineage>
</organism>
<dbReference type="RefSeq" id="WP_121484327.1">
    <property type="nucleotide sequence ID" value="NZ_QQXL01000002.1"/>
</dbReference>
<evidence type="ECO:0000313" key="14">
    <source>
        <dbReference type="Proteomes" id="UP000273119"/>
    </source>
</evidence>
<dbReference type="InterPro" id="IPR000719">
    <property type="entry name" value="Prot_kinase_dom"/>
</dbReference>
<feature type="compositionally biased region" description="Polar residues" evidence="9">
    <location>
        <begin position="472"/>
        <end position="490"/>
    </location>
</feature>
<feature type="compositionally biased region" description="Low complexity" evidence="9">
    <location>
        <begin position="380"/>
        <end position="395"/>
    </location>
</feature>
<evidence type="ECO:0000259" key="11">
    <source>
        <dbReference type="PROSITE" id="PS50011"/>
    </source>
</evidence>
<feature type="transmembrane region" description="Helical" evidence="10">
    <location>
        <begin position="577"/>
        <end position="598"/>
    </location>
</feature>
<dbReference type="Proteomes" id="UP000273119">
    <property type="component" value="Unassembled WGS sequence"/>
</dbReference>
<dbReference type="InterPro" id="IPR005543">
    <property type="entry name" value="PASTA_dom"/>
</dbReference>
<feature type="region of interest" description="Disordered" evidence="9">
    <location>
        <begin position="423"/>
        <end position="569"/>
    </location>
</feature>
<evidence type="ECO:0000256" key="10">
    <source>
        <dbReference type="SAM" id="Phobius"/>
    </source>
</evidence>
<feature type="compositionally biased region" description="Low complexity" evidence="9">
    <location>
        <begin position="427"/>
        <end position="445"/>
    </location>
</feature>
<proteinExistence type="predicted"/>
<feature type="domain" description="PASTA" evidence="12">
    <location>
        <begin position="669"/>
        <end position="736"/>
    </location>
</feature>
<comment type="catalytic activity">
    <reaction evidence="7">
        <text>L-threonyl-[protein] + ATP = O-phospho-L-threonyl-[protein] + ADP + H(+)</text>
        <dbReference type="Rhea" id="RHEA:46608"/>
        <dbReference type="Rhea" id="RHEA-COMP:11060"/>
        <dbReference type="Rhea" id="RHEA-COMP:11605"/>
        <dbReference type="ChEBI" id="CHEBI:15378"/>
        <dbReference type="ChEBI" id="CHEBI:30013"/>
        <dbReference type="ChEBI" id="CHEBI:30616"/>
        <dbReference type="ChEBI" id="CHEBI:61977"/>
        <dbReference type="ChEBI" id="CHEBI:456216"/>
        <dbReference type="EC" id="2.7.11.1"/>
    </reaction>
</comment>
<dbReference type="SMART" id="SM00740">
    <property type="entry name" value="PASTA"/>
    <property type="match status" value="4"/>
</dbReference>
<evidence type="ECO:0000256" key="1">
    <source>
        <dbReference type="ARBA" id="ARBA00012513"/>
    </source>
</evidence>
<feature type="domain" description="PASTA" evidence="12">
    <location>
        <begin position="604"/>
        <end position="668"/>
    </location>
</feature>
<keyword evidence="10" id="KW-0812">Transmembrane</keyword>
<evidence type="ECO:0000256" key="3">
    <source>
        <dbReference type="ARBA" id="ARBA00022679"/>
    </source>
</evidence>
<evidence type="ECO:0000256" key="2">
    <source>
        <dbReference type="ARBA" id="ARBA00022527"/>
    </source>
</evidence>
<dbReference type="FunFam" id="3.30.200.20:FF:000035">
    <property type="entry name" value="Serine/threonine protein kinase Stk1"/>
    <property type="match status" value="1"/>
</dbReference>
<sequence length="869" mass="89837">MTESTSRDPLIGTLLDDRYVIERRVARGGMSTVYVAKDSKLLRQVAIKVLYPHLAEDPSFVRRFESEAITAARLSHPHVVSVFDQGVDGETAYLVLEYVPGATLRDVLRTQGAISPRAALQVTDAVLSGLAAAHDAGLVHRDVKPENVLLSPDGRIKVADFGLARAASAHTATGALIGTVAYVSPELVTGRPADSRSDLYALGVLLYEMLTGTQPFSAETAWQVAMAHVNSEVPAPSDKVEGLSPELDDLVRWSTEQDPEDRPNDAAAMLSELRHIRSELTPEQLDLGEDPTPIGPLLTATLAVMGRDAARRLPGAAAPAALGGTAAAAGAAALAASARSGSGDASEAATRAFGQPASQPGAESEAQTRALDQSEAATQALGESGLGASSSGASASEDKDADSSEYGDTDAATQVFDAAEFPTAAMPSTPGSTLGSGSAGAAASADTDEDSDAPFDWEAPTTPIQHSGDPVTRQTASQQPSYAADPQTQVLPGPAASGQGMSGQGMSGQGSSEQGAPGAGASAGSVLPRLPRETCPVEPEQGANLSKREQRAEAKAWKKEAQRPTERLGTSGAKRRGWIWAVVVVIVAALIGTGAWFFGAGPGGEVIVPTVQGQSVDAAKAALSAEGVSVTEQEVFDEKLEAGQVIGTDPPAGSSQRKFNSVQLLVSKGPELFRVPNVVGYAQKAAAAKLTKANLAPGKVTRDWDESAPKGQVIKQGTAADKELRSGSKVALVLSKGPAPVAVPELNGRSAEDAKELLEAVQLDSVQGDDVFSDTVPAGQIAEQSTKAGTKVNKGSKVTWQLSKGPELVEVPKVTWRSPAAARKTLEDAGFKVKENVSSLGRILNQVISQSPKAGTKVKPGTEITIGIS</sequence>
<feature type="domain" description="PASTA" evidence="12">
    <location>
        <begin position="805"/>
        <end position="869"/>
    </location>
</feature>
<evidence type="ECO:0000313" key="13">
    <source>
        <dbReference type="EMBL" id="RKW70992.1"/>
    </source>
</evidence>
<accession>A0A496PKF5</accession>
<feature type="compositionally biased region" description="Basic and acidic residues" evidence="9">
    <location>
        <begin position="546"/>
        <end position="566"/>
    </location>
</feature>